<dbReference type="SUPFAM" id="SSF100950">
    <property type="entry name" value="NagB/RpiA/CoA transferase-like"/>
    <property type="match status" value="1"/>
</dbReference>
<evidence type="ECO:0000256" key="1">
    <source>
        <dbReference type="SAM" id="MobiDB-lite"/>
    </source>
</evidence>
<reference evidence="2 3" key="1">
    <citation type="submission" date="2019-08" db="EMBL/GenBank/DDBJ databases">
        <authorList>
            <person name="Herpell B J."/>
        </authorList>
    </citation>
    <scope>NUCLEOTIDE SEQUENCE [LARGE SCALE GENOMIC DNA]</scope>
    <source>
        <strain evidence="3">Msb3</strain>
    </source>
</reference>
<dbReference type="GO" id="GO:0008410">
    <property type="term" value="F:CoA-transferase activity"/>
    <property type="evidence" value="ECO:0007669"/>
    <property type="project" value="InterPro"/>
</dbReference>
<protein>
    <submittedName>
        <fullName evidence="2">Acyl CoA:acetate/3-ketoacid CoA transferase, beta subunit</fullName>
    </submittedName>
</protein>
<gene>
    <name evidence="2" type="ORF">PDMSB3_1762</name>
</gene>
<proteinExistence type="predicted"/>
<accession>A0A5Q4ZF88</accession>
<keyword evidence="3" id="KW-1185">Reference proteome</keyword>
<dbReference type="Proteomes" id="UP000325811">
    <property type="component" value="Chromosome I"/>
</dbReference>
<dbReference type="InterPro" id="IPR037171">
    <property type="entry name" value="NagB/RpiA_transferase-like"/>
</dbReference>
<name>A0A5Q4ZF88_9BURK</name>
<dbReference type="AlphaFoldDB" id="A0A5Q4ZF88"/>
<evidence type="ECO:0000313" key="3">
    <source>
        <dbReference type="Proteomes" id="UP000325811"/>
    </source>
</evidence>
<dbReference type="Pfam" id="PF01144">
    <property type="entry name" value="CoA_trans"/>
    <property type="match status" value="1"/>
</dbReference>
<keyword evidence="2" id="KW-0808">Transferase</keyword>
<dbReference type="PANTHER" id="PTHR43293">
    <property type="entry name" value="ACETATE COA-TRANSFERASE YDIF"/>
    <property type="match status" value="1"/>
</dbReference>
<dbReference type="KEGG" id="pdio:PDMSB3_1762"/>
<feature type="region of interest" description="Disordered" evidence="1">
    <location>
        <begin position="289"/>
        <end position="312"/>
    </location>
</feature>
<dbReference type="Gene3D" id="3.40.1080.10">
    <property type="entry name" value="Glutaconate Coenzyme A-transferase"/>
    <property type="match status" value="1"/>
</dbReference>
<dbReference type="InterPro" id="IPR004165">
    <property type="entry name" value="CoA_trans_fam_I"/>
</dbReference>
<dbReference type="PANTHER" id="PTHR43293:SF3">
    <property type="entry name" value="CHOLESTEROL RING-CLEAVING HYDROLASE IPDB SUBUNIT"/>
    <property type="match status" value="1"/>
</dbReference>
<dbReference type="RefSeq" id="WP_165185701.1">
    <property type="nucleotide sequence ID" value="NZ_LR699553.1"/>
</dbReference>
<dbReference type="EMBL" id="LR699553">
    <property type="protein sequence ID" value="VVD28218.1"/>
    <property type="molecule type" value="Genomic_DNA"/>
</dbReference>
<organism evidence="2 3">
    <name type="scientific">Paraburkholderia dioscoreae</name>
    <dbReference type="NCBI Taxonomy" id="2604047"/>
    <lineage>
        <taxon>Bacteria</taxon>
        <taxon>Pseudomonadati</taxon>
        <taxon>Pseudomonadota</taxon>
        <taxon>Betaproteobacteria</taxon>
        <taxon>Burkholderiales</taxon>
        <taxon>Burkholderiaceae</taxon>
        <taxon>Paraburkholderia</taxon>
    </lineage>
</organism>
<evidence type="ECO:0000313" key="2">
    <source>
        <dbReference type="EMBL" id="VVD28218.1"/>
    </source>
</evidence>
<sequence>MSDATDSAAMSDLLLSDEQRAQTDQMVVAMARLVEDGDFLAEGIGTFLSTSAYMLAKHMHAPNCTSLCPNGNTLMEGTRALTLGHDEFDTVPRASVWLDYLQINLLYMPAIFLGGKPRWTEFMRPAQIDPMGATNNVCIGAHERPTLRLPGSAGIPDASTAAKRFYYYAPRHTRQVFVPSLDFCSGAGHPGQGNGVDMTIVVITNLCVMASGPSGRLQVTHLHPGVTRGDVERNTGFELKWHADVAVSPPPTAEELKLLDTLVDPRGLRFLEMLSGKARKTRLRALAGGALPAASNPPSNPKHTKHTQESAT</sequence>